<dbReference type="Pfam" id="PF05738">
    <property type="entry name" value="Cna_B"/>
    <property type="match status" value="6"/>
</dbReference>
<dbReference type="Gene3D" id="2.60.40.1140">
    <property type="entry name" value="Collagen-binding surface protein Cna, B-type domain"/>
    <property type="match status" value="6"/>
</dbReference>
<feature type="region of interest" description="Disordered" evidence="1">
    <location>
        <begin position="35"/>
        <end position="128"/>
    </location>
</feature>
<keyword evidence="6" id="KW-1185">Reference proteome</keyword>
<feature type="domain" description="CNA-B" evidence="4">
    <location>
        <begin position="552"/>
        <end position="635"/>
    </location>
</feature>
<feature type="domain" description="CNA-B" evidence="4">
    <location>
        <begin position="314"/>
        <end position="357"/>
    </location>
</feature>
<feature type="compositionally biased region" description="Low complexity" evidence="1">
    <location>
        <begin position="106"/>
        <end position="128"/>
    </location>
</feature>
<evidence type="ECO:0000313" key="5">
    <source>
        <dbReference type="EMBL" id="MBB5182089.1"/>
    </source>
</evidence>
<reference evidence="5 6" key="1">
    <citation type="submission" date="2020-08" db="EMBL/GenBank/DDBJ databases">
        <title>Genomic Encyclopedia of Type Strains, Phase IV (KMG-IV): sequencing the most valuable type-strain genomes for metagenomic binning, comparative biology and taxonomic classification.</title>
        <authorList>
            <person name="Goeker M."/>
        </authorList>
    </citation>
    <scope>NUCLEOTIDE SEQUENCE [LARGE SCALE GENOMIC DNA]</scope>
    <source>
        <strain evidence="5 6">DSM 25799</strain>
    </source>
</reference>
<dbReference type="EMBL" id="JACHHK010000001">
    <property type="protein sequence ID" value="MBB5182089.1"/>
    <property type="molecule type" value="Genomic_DNA"/>
</dbReference>
<gene>
    <name evidence="5" type="ORF">HNQ47_000092</name>
</gene>
<organism evidence="5 6">
    <name type="scientific">Catenisphaera adipataccumulans</name>
    <dbReference type="NCBI Taxonomy" id="700500"/>
    <lineage>
        <taxon>Bacteria</taxon>
        <taxon>Bacillati</taxon>
        <taxon>Bacillota</taxon>
        <taxon>Erysipelotrichia</taxon>
        <taxon>Erysipelotrichales</taxon>
        <taxon>Erysipelotrichaceae</taxon>
        <taxon>Catenisphaera</taxon>
    </lineage>
</organism>
<dbReference type="CDD" id="cd00222">
    <property type="entry name" value="CollagenBindB"/>
    <property type="match status" value="5"/>
</dbReference>
<evidence type="ECO:0000256" key="3">
    <source>
        <dbReference type="SAM" id="SignalP"/>
    </source>
</evidence>
<feature type="domain" description="CNA-B" evidence="4">
    <location>
        <begin position="730"/>
        <end position="824"/>
    </location>
</feature>
<evidence type="ECO:0000313" key="6">
    <source>
        <dbReference type="Proteomes" id="UP000539953"/>
    </source>
</evidence>
<protein>
    <recommendedName>
        <fullName evidence="4">CNA-B domain-containing protein</fullName>
    </recommendedName>
</protein>
<proteinExistence type="predicted"/>
<accession>A0A7W8CX88</accession>
<keyword evidence="2" id="KW-1133">Transmembrane helix</keyword>
<keyword evidence="2" id="KW-0472">Membrane</keyword>
<feature type="domain" description="CNA-B" evidence="4">
    <location>
        <begin position="378"/>
        <end position="460"/>
    </location>
</feature>
<evidence type="ECO:0000259" key="4">
    <source>
        <dbReference type="Pfam" id="PF05738"/>
    </source>
</evidence>
<keyword evidence="2" id="KW-0812">Transmembrane</keyword>
<dbReference type="SUPFAM" id="SSF49478">
    <property type="entry name" value="Cna protein B-type domain"/>
    <property type="match status" value="6"/>
</dbReference>
<feature type="region of interest" description="Disordered" evidence="1">
    <location>
        <begin position="818"/>
        <end position="851"/>
    </location>
</feature>
<feature type="transmembrane region" description="Helical" evidence="2">
    <location>
        <begin position="855"/>
        <end position="876"/>
    </location>
</feature>
<sequence length="883" mass="96965">MKKRRSRSVSWFLRVLMAWILALSLCVPTVQSVTSAESTADPSESTTEVTETQTSSETNDETQTSSDSGSNEETQTTESSDETQATSGSNEETQATEDPSADSSESTSKQATSDSAATADSKTTQTTVLTTSDQITLKASYVSEDGKVSDTGTFILLFKDKDKQSLSNNAEKVDGYTLSDITLEDGTAVTDVVRKKDKNDKTYYEAVDDSGTVRAQLTENETIVFHYQASAKPKRSAAKLNQTTSISVNKVFLSSSSRTSVRRAKKSMNAENVTMQLFYIDTSGNEKPISQLQSTKNSRLRKAAKKADTSAVTLQEVMNNGGIYQWDNLPKYDADGNEIQYTVREVGAEKIGYQPTYQKAIINGVQGYRLKNVSTKEISVQKVWYGTPADSVTIDLYQNGEYTGSSVTLSPDNGWIADFGSWPGNDNDGKKITYSVKERNSDQYIVKIDEGNGYNFTVTNYEKININVNKVWENGASGDSVTVDLLRNGTKINSLTLTADNGWTDSFTDLVKYDSYGIEYEYTVEERNTGYESTVTGSAEEGFTITNKAVEVKVNKQWADGASGDSVTVDLLRNGEKTGDQVTLNEDNNWEASFEGLKKYDETGNEYKYTVEEKNTGYESTVTGSAEEGFTITNTGLTISVNKIWTDGASGDSVTVDLLRNGEKTGDQLTLNADNDWTASFKGLKKYDENGDEYEYTVAEENEEYDSEITGSVEDGFTITNAPSTKQVTIPVVKKWKGGKSRAAVTVKLLSSTDGKEWADTGKTITLDGKTDETETRAWKASFKANKYSEDGKEMKYKVTEENGDEYNASYDGNMNDGFTITNTSPADPEQKTDTKKTNKPKAKKKKAAVPKTGVAMPILADLVLMMAAVLAVIMIRRKRISK</sequence>
<dbReference type="RefSeq" id="WP_183326507.1">
    <property type="nucleotide sequence ID" value="NZ_JACHHK010000001.1"/>
</dbReference>
<evidence type="ECO:0000256" key="2">
    <source>
        <dbReference type="SAM" id="Phobius"/>
    </source>
</evidence>
<keyword evidence="3" id="KW-0732">Signal</keyword>
<feature type="domain" description="CNA-B" evidence="4">
    <location>
        <begin position="639"/>
        <end position="721"/>
    </location>
</feature>
<feature type="compositionally biased region" description="Low complexity" evidence="1">
    <location>
        <begin position="43"/>
        <end position="57"/>
    </location>
</feature>
<name>A0A7W8CX88_9FIRM</name>
<evidence type="ECO:0000256" key="1">
    <source>
        <dbReference type="SAM" id="MobiDB-lite"/>
    </source>
</evidence>
<feature type="compositionally biased region" description="Basic residues" evidence="1">
    <location>
        <begin position="838"/>
        <end position="849"/>
    </location>
</feature>
<feature type="domain" description="CNA-B" evidence="4">
    <location>
        <begin position="466"/>
        <end position="548"/>
    </location>
</feature>
<dbReference type="Proteomes" id="UP000539953">
    <property type="component" value="Unassembled WGS sequence"/>
</dbReference>
<feature type="compositionally biased region" description="Polar residues" evidence="1">
    <location>
        <begin position="88"/>
        <end position="105"/>
    </location>
</feature>
<feature type="signal peptide" evidence="3">
    <location>
        <begin position="1"/>
        <end position="32"/>
    </location>
</feature>
<dbReference type="InterPro" id="IPR008454">
    <property type="entry name" value="Collagen-bd_Cna-like_B-typ_dom"/>
</dbReference>
<comment type="caution">
    <text evidence="5">The sequence shown here is derived from an EMBL/GenBank/DDBJ whole genome shotgun (WGS) entry which is preliminary data.</text>
</comment>
<feature type="compositionally biased region" description="Low complexity" evidence="1">
    <location>
        <begin position="68"/>
        <end position="87"/>
    </location>
</feature>
<feature type="chain" id="PRO_5038710139" description="CNA-B domain-containing protein" evidence="3">
    <location>
        <begin position="33"/>
        <end position="883"/>
    </location>
</feature>
<dbReference type="AlphaFoldDB" id="A0A7W8CX88"/>